<dbReference type="Pfam" id="PF00196">
    <property type="entry name" value="GerE"/>
    <property type="match status" value="1"/>
</dbReference>
<evidence type="ECO:0000256" key="2">
    <source>
        <dbReference type="ARBA" id="ARBA00023125"/>
    </source>
</evidence>
<dbReference type="PROSITE" id="PS50043">
    <property type="entry name" value="HTH_LUXR_2"/>
    <property type="match status" value="1"/>
</dbReference>
<dbReference type="PROSITE" id="PS00622">
    <property type="entry name" value="HTH_LUXR_1"/>
    <property type="match status" value="1"/>
</dbReference>
<evidence type="ECO:0000313" key="5">
    <source>
        <dbReference type="EMBL" id="NNM48171.1"/>
    </source>
</evidence>
<evidence type="ECO:0000259" key="4">
    <source>
        <dbReference type="PROSITE" id="PS50043"/>
    </source>
</evidence>
<keyword evidence="1" id="KW-0805">Transcription regulation</keyword>
<name>A0A849HP35_9MICO</name>
<dbReference type="SUPFAM" id="SSF52540">
    <property type="entry name" value="P-loop containing nucleoside triphosphate hydrolases"/>
    <property type="match status" value="1"/>
</dbReference>
<dbReference type="CDD" id="cd06170">
    <property type="entry name" value="LuxR_C_like"/>
    <property type="match status" value="1"/>
</dbReference>
<keyword evidence="3" id="KW-0804">Transcription</keyword>
<dbReference type="Pfam" id="PF13191">
    <property type="entry name" value="AAA_16"/>
    <property type="match status" value="1"/>
</dbReference>
<dbReference type="GO" id="GO:0006355">
    <property type="term" value="P:regulation of DNA-templated transcription"/>
    <property type="evidence" value="ECO:0007669"/>
    <property type="project" value="InterPro"/>
</dbReference>
<dbReference type="SMART" id="SM00421">
    <property type="entry name" value="HTH_LUXR"/>
    <property type="match status" value="1"/>
</dbReference>
<keyword evidence="2" id="KW-0238">DNA-binding</keyword>
<dbReference type="Gene3D" id="1.10.10.10">
    <property type="entry name" value="Winged helix-like DNA-binding domain superfamily/Winged helix DNA-binding domain"/>
    <property type="match status" value="1"/>
</dbReference>
<dbReference type="Gene3D" id="1.25.40.10">
    <property type="entry name" value="Tetratricopeptide repeat domain"/>
    <property type="match status" value="1"/>
</dbReference>
<dbReference type="InterPro" id="IPR000792">
    <property type="entry name" value="Tscrpt_reg_LuxR_C"/>
</dbReference>
<dbReference type="Gene3D" id="3.40.50.300">
    <property type="entry name" value="P-loop containing nucleotide triphosphate hydrolases"/>
    <property type="match status" value="1"/>
</dbReference>
<proteinExistence type="predicted"/>
<organism evidence="5 6">
    <name type="scientific">Knoellia koreensis</name>
    <dbReference type="NCBI Taxonomy" id="2730921"/>
    <lineage>
        <taxon>Bacteria</taxon>
        <taxon>Bacillati</taxon>
        <taxon>Actinomycetota</taxon>
        <taxon>Actinomycetes</taxon>
        <taxon>Micrococcales</taxon>
        <taxon>Intrasporangiaceae</taxon>
        <taxon>Knoellia</taxon>
    </lineage>
</organism>
<dbReference type="PANTHER" id="PTHR44688">
    <property type="entry name" value="DNA-BINDING TRANSCRIPTIONAL ACTIVATOR DEVR_DOSR"/>
    <property type="match status" value="1"/>
</dbReference>
<dbReference type="Proteomes" id="UP000588586">
    <property type="component" value="Unassembled WGS sequence"/>
</dbReference>
<dbReference type="InterPro" id="IPR041664">
    <property type="entry name" value="AAA_16"/>
</dbReference>
<evidence type="ECO:0000256" key="3">
    <source>
        <dbReference type="ARBA" id="ARBA00023163"/>
    </source>
</evidence>
<dbReference type="RefSeq" id="WP_171245290.1">
    <property type="nucleotide sequence ID" value="NZ_JABEPQ010000006.1"/>
</dbReference>
<evidence type="ECO:0000256" key="1">
    <source>
        <dbReference type="ARBA" id="ARBA00023015"/>
    </source>
</evidence>
<accession>A0A849HP35</accession>
<dbReference type="EMBL" id="JABEPQ010000006">
    <property type="protein sequence ID" value="NNM48171.1"/>
    <property type="molecule type" value="Genomic_DNA"/>
</dbReference>
<protein>
    <submittedName>
        <fullName evidence="5">AAA family ATPase</fullName>
    </submittedName>
</protein>
<gene>
    <name evidence="5" type="ORF">HJG52_19465</name>
</gene>
<dbReference type="PRINTS" id="PR00038">
    <property type="entry name" value="HTHLUXR"/>
</dbReference>
<dbReference type="SUPFAM" id="SSF48452">
    <property type="entry name" value="TPR-like"/>
    <property type="match status" value="2"/>
</dbReference>
<sequence length="918" mass="96237">MTATEPIGRDAEVARLVQMTRRPRDLGLSVALVTGAPGVGRSTVLAAVAASFDGPVCRVVALPWEASRPGSLLHQLVGSADVDPDPLTAARALRDRLADRGRDDGAPVLVVVDDVDLADAASLEVLGSLVAHERDAPLRFVLAAKSEDRGLAGLIGSADLVVELGPFSAALVEKVAARQGISLSPWVAEQLRRHTSGLPGPLTELLAEVEPSTWDNPPADLPAPRSVATWVAERLEHLEPAARALVEASALLELDPSVALAAAVAASVAPRDSGLGAEVLGNPSVQATNAGDGAELWAAVDAAVASGLVRLTGPAGAPQLVPVDPMVRAAVRASLAHAAAAQLHRRAAELASDPAVALAHRVAAGTGPDAGLADELEQAAEPLAGQGSWSRAASLLVSASRLSTDRHLRERRLTRAVDALVGAGDVGAAMALLPEVEALRETPLRDAVLGYLAILRGRGADAAAQLGRAWEILNADREPEVAALLCQRFVLDSLCRGAYGDVVTWADRATKFATADDPAVVESAAIRGLGLGGTGDAQGAHAAYRDLTARVTHGAQAQRVQLGLGWLQLAVDDVPSARAALERAVPLRREGGSTRISLWARAWLARTLYRSGDWDDAARTAAQGRELVASSGIVLTRPLCDWTLVQVNVLRGEEDAALAALRDAESVPRDYVTMRVPTLLARAAYADAHADHEGVVAALTPLTMPDLAEAVAEPGYWPWVELLATALVSLGRVDEADELLAPHEARVAGLGHRSATARLARARGRVFAARGELEEARASFTSAVAALDGLPLRVERAHTQFAYGQVLRRAGKRGEADPLLTAARDGYAAFGARLLVERCERELKAGGVRLARGERSAVDLTPQEQAVADLVAQGRSNREVADELFLSPKTVQYHLTSVYAKVGVRSRTELAAQWGGDT</sequence>
<reference evidence="5 6" key="1">
    <citation type="submission" date="2020-04" db="EMBL/GenBank/DDBJ databases">
        <title>Knoellia sp. isolate from air conditioner.</title>
        <authorList>
            <person name="Chea S."/>
            <person name="Kim D.-U."/>
        </authorList>
    </citation>
    <scope>NUCLEOTIDE SEQUENCE [LARGE SCALE GENOMIC DNA]</scope>
    <source>
        <strain evidence="5 6">DB2414S</strain>
    </source>
</reference>
<keyword evidence="6" id="KW-1185">Reference proteome</keyword>
<dbReference type="InterPro" id="IPR027417">
    <property type="entry name" value="P-loop_NTPase"/>
</dbReference>
<dbReference type="PANTHER" id="PTHR44688:SF16">
    <property type="entry name" value="DNA-BINDING TRANSCRIPTIONAL ACTIVATOR DEVR_DOSR"/>
    <property type="match status" value="1"/>
</dbReference>
<dbReference type="InterPro" id="IPR016032">
    <property type="entry name" value="Sig_transdc_resp-reg_C-effctor"/>
</dbReference>
<dbReference type="AlphaFoldDB" id="A0A849HP35"/>
<dbReference type="SUPFAM" id="SSF46894">
    <property type="entry name" value="C-terminal effector domain of the bipartite response regulators"/>
    <property type="match status" value="1"/>
</dbReference>
<feature type="domain" description="HTH luxR-type" evidence="4">
    <location>
        <begin position="853"/>
        <end position="918"/>
    </location>
</feature>
<dbReference type="InterPro" id="IPR036388">
    <property type="entry name" value="WH-like_DNA-bd_sf"/>
</dbReference>
<dbReference type="InterPro" id="IPR011990">
    <property type="entry name" value="TPR-like_helical_dom_sf"/>
</dbReference>
<evidence type="ECO:0000313" key="6">
    <source>
        <dbReference type="Proteomes" id="UP000588586"/>
    </source>
</evidence>
<comment type="caution">
    <text evidence="5">The sequence shown here is derived from an EMBL/GenBank/DDBJ whole genome shotgun (WGS) entry which is preliminary data.</text>
</comment>
<dbReference type="GO" id="GO:0003677">
    <property type="term" value="F:DNA binding"/>
    <property type="evidence" value="ECO:0007669"/>
    <property type="project" value="UniProtKB-KW"/>
</dbReference>